<reference evidence="2 3" key="1">
    <citation type="submission" date="2014-04" db="EMBL/GenBank/DDBJ databases">
        <title>Evolutionary Origins and Diversification of the Mycorrhizal Mutualists.</title>
        <authorList>
            <consortium name="DOE Joint Genome Institute"/>
            <consortium name="Mycorrhizal Genomics Consortium"/>
            <person name="Kohler A."/>
            <person name="Kuo A."/>
            <person name="Nagy L.G."/>
            <person name="Floudas D."/>
            <person name="Copeland A."/>
            <person name="Barry K.W."/>
            <person name="Cichocki N."/>
            <person name="Veneault-Fourrey C."/>
            <person name="LaButti K."/>
            <person name="Lindquist E.A."/>
            <person name="Lipzen A."/>
            <person name="Lundell T."/>
            <person name="Morin E."/>
            <person name="Murat C."/>
            <person name="Riley R."/>
            <person name="Ohm R."/>
            <person name="Sun H."/>
            <person name="Tunlid A."/>
            <person name="Henrissat B."/>
            <person name="Grigoriev I.V."/>
            <person name="Hibbett D.S."/>
            <person name="Martin F."/>
        </authorList>
    </citation>
    <scope>NUCLEOTIDE SEQUENCE [LARGE SCALE GENOMIC DNA]</scope>
    <source>
        <strain evidence="2 3">Koide BX008</strain>
    </source>
</reference>
<sequence>MWMRGRGQEMSSSVRSHRKLSPPILIGDDAERKYEARATRCSRHSVSESVGEGPGTTVHLAVGAFRWCLGTC</sequence>
<feature type="region of interest" description="Disordered" evidence="1">
    <location>
        <begin position="1"/>
        <end position="22"/>
    </location>
</feature>
<proteinExistence type="predicted"/>
<dbReference type="AlphaFoldDB" id="A0A0C2W6V3"/>
<name>A0A0C2W6V3_AMAMK</name>
<dbReference type="InParanoid" id="A0A0C2W6V3"/>
<evidence type="ECO:0000313" key="3">
    <source>
        <dbReference type="Proteomes" id="UP000054549"/>
    </source>
</evidence>
<dbReference type="EMBL" id="KN818394">
    <property type="protein sequence ID" value="KIL56877.1"/>
    <property type="molecule type" value="Genomic_DNA"/>
</dbReference>
<keyword evidence="3" id="KW-1185">Reference proteome</keyword>
<dbReference type="Proteomes" id="UP000054549">
    <property type="component" value="Unassembled WGS sequence"/>
</dbReference>
<evidence type="ECO:0000256" key="1">
    <source>
        <dbReference type="SAM" id="MobiDB-lite"/>
    </source>
</evidence>
<accession>A0A0C2W6V3</accession>
<organism evidence="2 3">
    <name type="scientific">Amanita muscaria (strain Koide BX008)</name>
    <dbReference type="NCBI Taxonomy" id="946122"/>
    <lineage>
        <taxon>Eukaryota</taxon>
        <taxon>Fungi</taxon>
        <taxon>Dikarya</taxon>
        <taxon>Basidiomycota</taxon>
        <taxon>Agaricomycotina</taxon>
        <taxon>Agaricomycetes</taxon>
        <taxon>Agaricomycetidae</taxon>
        <taxon>Agaricales</taxon>
        <taxon>Pluteineae</taxon>
        <taxon>Amanitaceae</taxon>
        <taxon>Amanita</taxon>
    </lineage>
</organism>
<gene>
    <name evidence="2" type="ORF">M378DRAFT_435719</name>
</gene>
<evidence type="ECO:0000313" key="2">
    <source>
        <dbReference type="EMBL" id="KIL56877.1"/>
    </source>
</evidence>
<protein>
    <submittedName>
        <fullName evidence="2">Uncharacterized protein</fullName>
    </submittedName>
</protein>
<dbReference type="HOGENOM" id="CLU_2721683_0_0_1"/>